<feature type="signal peptide" evidence="5">
    <location>
        <begin position="1"/>
        <end position="19"/>
    </location>
</feature>
<dbReference type="GO" id="GO:0031505">
    <property type="term" value="P:fungal-type cell wall organization"/>
    <property type="evidence" value="ECO:0007669"/>
    <property type="project" value="TreeGrafter"/>
</dbReference>
<dbReference type="GO" id="GO:0098552">
    <property type="term" value="C:side of membrane"/>
    <property type="evidence" value="ECO:0007669"/>
    <property type="project" value="UniProtKB-KW"/>
</dbReference>
<keyword evidence="5" id="KW-0472">Membrane</keyword>
<evidence type="ECO:0000313" key="7">
    <source>
        <dbReference type="EMBL" id="KAF2832452.1"/>
    </source>
</evidence>
<dbReference type="EMBL" id="MU006217">
    <property type="protein sequence ID" value="KAF2832452.1"/>
    <property type="molecule type" value="Genomic_DNA"/>
</dbReference>
<proteinExistence type="inferred from homology"/>
<comment type="similarity">
    <text evidence="2 5">Belongs to the glycosyl hydrolase 72 family.</text>
</comment>
<gene>
    <name evidence="7" type="ORF">CC86DRAFT_89692</name>
</gene>
<comment type="function">
    <text evidence="5">Splits internally a 1,3-beta-glucan molecule and transfers the newly generated reducing end (the donor) to the non-reducing end of another 1,3-beta-glucan molecule (the acceptor) forming a 1,3-beta linkage, resulting in the elongation of 1,3-beta-glucan chains in the cell wall.</text>
</comment>
<keyword evidence="5" id="KW-0449">Lipoprotein</keyword>
<dbReference type="Gene3D" id="3.20.20.80">
    <property type="entry name" value="Glycosidases"/>
    <property type="match status" value="1"/>
</dbReference>
<dbReference type="GO" id="GO:0071970">
    <property type="term" value="P:fungal-type cell wall (1-&gt;3)-beta-D-glucan biosynthetic process"/>
    <property type="evidence" value="ECO:0007669"/>
    <property type="project" value="TreeGrafter"/>
</dbReference>
<dbReference type="Pfam" id="PF03198">
    <property type="entry name" value="Glyco_hydro_72"/>
    <property type="match status" value="1"/>
</dbReference>
<keyword evidence="4" id="KW-0325">Glycoprotein</keyword>
<dbReference type="Proteomes" id="UP000799424">
    <property type="component" value="Unassembled WGS sequence"/>
</dbReference>
<feature type="chain" id="PRO_5025712858" description="1,3-beta-glucanosyltransferase" evidence="5">
    <location>
        <begin position="20"/>
        <end position="436"/>
    </location>
</feature>
<sequence length="436" mass="46452">MVRVLTALAAIAGLTAVNAIPTISVKGSKFFTSEGNQFYVKGIAYQLVPDDPLITTSQCAADAALMKTIGTNSIRVYHVDPKGNHDACMKAFADAGIYIWVDLDTFDTQITEFLPKWNATQRDAYARVMDAFHNYDNVGGFFIGNEAITSANGSVTAPYIKAAARDLKTYRESKGYRKIPIGYSAADIAELRPMLQNYLACGSNQNEALDFFSLNSYSWCGDSSYTKSGYDALEANSTALNIPIFMSETGCQVPRPRTFTDQNAIFGDMADTWSGSIIYEWIEEANNYGLIKYGDKVDPASPNAPPDGWPRSGTPIPMQPDFSNLAAVWKTLSPSGVKANAYNPTNSPVACPAFTAGAWEVQPNAPLPSLGQTHNFANPQPSGSPTRSGGSVPASTGTGTAAGPGSSQGAASHNLERELKGVGAALAGVLAVFAWL</sequence>
<dbReference type="EC" id="2.4.1.-" evidence="5"/>
<dbReference type="GO" id="GO:0042124">
    <property type="term" value="F:1,3-beta-glucanosyltransferase activity"/>
    <property type="evidence" value="ECO:0007669"/>
    <property type="project" value="TreeGrafter"/>
</dbReference>
<dbReference type="OrthoDB" id="421038at2759"/>
<name>A0A6A7AGQ1_9PLEO</name>
<comment type="subcellular location">
    <subcellularLocation>
        <location evidence="1 5">Cell membrane</location>
        <topology evidence="1 5">Lipid-anchor</topology>
        <topology evidence="1 5">GPI-anchor</topology>
    </subcellularLocation>
</comment>
<evidence type="ECO:0000256" key="4">
    <source>
        <dbReference type="ARBA" id="ARBA00023180"/>
    </source>
</evidence>
<dbReference type="PANTHER" id="PTHR31468:SF8">
    <property type="entry name" value="1,3-BETA-GLUCANOSYLTRANSFERASE GAS2"/>
    <property type="match status" value="1"/>
</dbReference>
<evidence type="ECO:0000256" key="3">
    <source>
        <dbReference type="ARBA" id="ARBA00022729"/>
    </source>
</evidence>
<evidence type="ECO:0000256" key="1">
    <source>
        <dbReference type="ARBA" id="ARBA00004609"/>
    </source>
</evidence>
<keyword evidence="5" id="KW-0808">Transferase</keyword>
<keyword evidence="3 5" id="KW-0732">Signal</keyword>
<protein>
    <recommendedName>
        <fullName evidence="5">1,3-beta-glucanosyltransferase</fullName>
        <ecNumber evidence="5">2.4.1.-</ecNumber>
    </recommendedName>
</protein>
<dbReference type="SUPFAM" id="SSF51445">
    <property type="entry name" value="(Trans)glycosidases"/>
    <property type="match status" value="1"/>
</dbReference>
<reference evidence="7" key="1">
    <citation type="journal article" date="2020" name="Stud. Mycol.">
        <title>101 Dothideomycetes genomes: a test case for predicting lifestyles and emergence of pathogens.</title>
        <authorList>
            <person name="Haridas S."/>
            <person name="Albert R."/>
            <person name="Binder M."/>
            <person name="Bloem J."/>
            <person name="Labutti K."/>
            <person name="Salamov A."/>
            <person name="Andreopoulos B."/>
            <person name="Baker S."/>
            <person name="Barry K."/>
            <person name="Bills G."/>
            <person name="Bluhm B."/>
            <person name="Cannon C."/>
            <person name="Castanera R."/>
            <person name="Culley D."/>
            <person name="Daum C."/>
            <person name="Ezra D."/>
            <person name="Gonzalez J."/>
            <person name="Henrissat B."/>
            <person name="Kuo A."/>
            <person name="Liang C."/>
            <person name="Lipzen A."/>
            <person name="Lutzoni F."/>
            <person name="Magnuson J."/>
            <person name="Mondo S."/>
            <person name="Nolan M."/>
            <person name="Ohm R."/>
            <person name="Pangilinan J."/>
            <person name="Park H.-J."/>
            <person name="Ramirez L."/>
            <person name="Alfaro M."/>
            <person name="Sun H."/>
            <person name="Tritt A."/>
            <person name="Yoshinaga Y."/>
            <person name="Zwiers L.-H."/>
            <person name="Turgeon B."/>
            <person name="Goodwin S."/>
            <person name="Spatafora J."/>
            <person name="Crous P."/>
            <person name="Grigoriev I."/>
        </authorList>
    </citation>
    <scope>NUCLEOTIDE SEQUENCE</scope>
    <source>
        <strain evidence="7">CBS 113818</strain>
    </source>
</reference>
<feature type="compositionally biased region" description="Polar residues" evidence="6">
    <location>
        <begin position="370"/>
        <end position="387"/>
    </location>
</feature>
<evidence type="ECO:0000256" key="2">
    <source>
        <dbReference type="ARBA" id="ARBA00007528"/>
    </source>
</evidence>
<dbReference type="InterPro" id="IPR017853">
    <property type="entry name" value="GH"/>
</dbReference>
<keyword evidence="5" id="KW-0336">GPI-anchor</keyword>
<feature type="region of interest" description="Disordered" evidence="6">
    <location>
        <begin position="364"/>
        <end position="412"/>
    </location>
</feature>
<evidence type="ECO:0000256" key="6">
    <source>
        <dbReference type="SAM" id="MobiDB-lite"/>
    </source>
</evidence>
<feature type="compositionally biased region" description="Low complexity" evidence="6">
    <location>
        <begin position="388"/>
        <end position="412"/>
    </location>
</feature>
<evidence type="ECO:0000313" key="8">
    <source>
        <dbReference type="Proteomes" id="UP000799424"/>
    </source>
</evidence>
<dbReference type="AlphaFoldDB" id="A0A6A7AGQ1"/>
<keyword evidence="8" id="KW-1185">Reference proteome</keyword>
<dbReference type="GO" id="GO:0005886">
    <property type="term" value="C:plasma membrane"/>
    <property type="evidence" value="ECO:0007669"/>
    <property type="project" value="UniProtKB-SubCell"/>
</dbReference>
<organism evidence="7 8">
    <name type="scientific">Ophiobolus disseminans</name>
    <dbReference type="NCBI Taxonomy" id="1469910"/>
    <lineage>
        <taxon>Eukaryota</taxon>
        <taxon>Fungi</taxon>
        <taxon>Dikarya</taxon>
        <taxon>Ascomycota</taxon>
        <taxon>Pezizomycotina</taxon>
        <taxon>Dothideomycetes</taxon>
        <taxon>Pleosporomycetidae</taxon>
        <taxon>Pleosporales</taxon>
        <taxon>Pleosporineae</taxon>
        <taxon>Phaeosphaeriaceae</taxon>
        <taxon>Ophiobolus</taxon>
    </lineage>
</organism>
<dbReference type="PANTHER" id="PTHR31468">
    <property type="entry name" value="1,3-BETA-GLUCANOSYLTRANSFERASE GAS1"/>
    <property type="match status" value="1"/>
</dbReference>
<evidence type="ECO:0000256" key="5">
    <source>
        <dbReference type="RuleBase" id="RU361209"/>
    </source>
</evidence>
<dbReference type="InterPro" id="IPR004886">
    <property type="entry name" value="Glucanosyltransferase"/>
</dbReference>
<accession>A0A6A7AGQ1</accession>